<dbReference type="EMBL" id="QRBI01000119">
    <property type="protein sequence ID" value="RMC07788.1"/>
    <property type="molecule type" value="Genomic_DNA"/>
</dbReference>
<sequence>MLRARELQSREWSGEGPRSAPPLPNAGFENVKMFLWEGGPMYGNGFVGEEKGTERESVMMMSFRTPQCYWESEDAVEDEVIRV</sequence>
<accession>A0A3M0K3Z8</accession>
<dbReference type="AlphaFoldDB" id="A0A3M0K3Z8"/>
<feature type="region of interest" description="Disordered" evidence="1">
    <location>
        <begin position="1"/>
        <end position="26"/>
    </location>
</feature>
<reference evidence="2 3" key="1">
    <citation type="submission" date="2018-07" db="EMBL/GenBank/DDBJ databases">
        <title>A high quality draft genome assembly of the barn swallow (H. rustica rustica).</title>
        <authorList>
            <person name="Formenti G."/>
            <person name="Chiara M."/>
            <person name="Poveda L."/>
            <person name="Francoijs K.-J."/>
            <person name="Bonisoli-Alquati A."/>
            <person name="Canova L."/>
            <person name="Gianfranceschi L."/>
            <person name="Horner D.S."/>
            <person name="Saino N."/>
        </authorList>
    </citation>
    <scope>NUCLEOTIDE SEQUENCE [LARGE SCALE GENOMIC DNA]</scope>
    <source>
        <strain evidence="2">Chelidonia</strain>
        <tissue evidence="2">Blood</tissue>
    </source>
</reference>
<dbReference type="Proteomes" id="UP000269221">
    <property type="component" value="Unassembled WGS sequence"/>
</dbReference>
<evidence type="ECO:0000313" key="3">
    <source>
        <dbReference type="Proteomes" id="UP000269221"/>
    </source>
</evidence>
<organism evidence="2 3">
    <name type="scientific">Hirundo rustica rustica</name>
    <dbReference type="NCBI Taxonomy" id="333673"/>
    <lineage>
        <taxon>Eukaryota</taxon>
        <taxon>Metazoa</taxon>
        <taxon>Chordata</taxon>
        <taxon>Craniata</taxon>
        <taxon>Vertebrata</taxon>
        <taxon>Euteleostomi</taxon>
        <taxon>Archelosauria</taxon>
        <taxon>Archosauria</taxon>
        <taxon>Dinosauria</taxon>
        <taxon>Saurischia</taxon>
        <taxon>Theropoda</taxon>
        <taxon>Coelurosauria</taxon>
        <taxon>Aves</taxon>
        <taxon>Neognathae</taxon>
        <taxon>Neoaves</taxon>
        <taxon>Telluraves</taxon>
        <taxon>Australaves</taxon>
        <taxon>Passeriformes</taxon>
        <taxon>Sylvioidea</taxon>
        <taxon>Hirundinidae</taxon>
        <taxon>Hirundo</taxon>
    </lineage>
</organism>
<name>A0A3M0K3Z8_HIRRU</name>
<protein>
    <submittedName>
        <fullName evidence="2">Uncharacterized protein</fullName>
    </submittedName>
</protein>
<evidence type="ECO:0000313" key="2">
    <source>
        <dbReference type="EMBL" id="RMC07788.1"/>
    </source>
</evidence>
<evidence type="ECO:0000256" key="1">
    <source>
        <dbReference type="SAM" id="MobiDB-lite"/>
    </source>
</evidence>
<comment type="caution">
    <text evidence="2">The sequence shown here is derived from an EMBL/GenBank/DDBJ whole genome shotgun (WGS) entry which is preliminary data.</text>
</comment>
<feature type="compositionally biased region" description="Basic and acidic residues" evidence="1">
    <location>
        <begin position="1"/>
        <end position="13"/>
    </location>
</feature>
<keyword evidence="3" id="KW-1185">Reference proteome</keyword>
<gene>
    <name evidence="2" type="ORF">DUI87_15257</name>
</gene>
<proteinExistence type="predicted"/>